<evidence type="ECO:0000256" key="3">
    <source>
        <dbReference type="ARBA" id="ARBA00023274"/>
    </source>
</evidence>
<dbReference type="AlphaFoldDB" id="A0AAV9ILZ4"/>
<dbReference type="CDD" id="cd05797">
    <property type="entry name" value="Ribosomal_L10"/>
    <property type="match status" value="1"/>
</dbReference>
<accession>A0AAV9ILZ4</accession>
<dbReference type="InterPro" id="IPR001790">
    <property type="entry name" value="Ribosomal_uL10"/>
</dbReference>
<proteinExistence type="inferred from homology"/>
<sequence length="240" mass="27370">MRKSCTCSSLFVSTTTTTTTSISSNSFTQKGCNHSIHRKLYYSRCATRRSAFQAWKLVSPAVLEKKQNVVKQVKDLLLHSSVIVSFPTEGYTHKELSDLRRRLQQVKLKVVKNTLMKRAIEETPFQCLESHLKGTNAWIFLPDDFKPSIEEFETAHRELKKEFQYRYGVLDTRVFSGDDLKAVLKLPSKKELMAQIAFAIQSVHTSLAVSIHQIPTKLARAIYLAKELDKSAEASLEEEK</sequence>
<dbReference type="EMBL" id="JANCYU010000059">
    <property type="protein sequence ID" value="KAK4528066.1"/>
    <property type="molecule type" value="Genomic_DNA"/>
</dbReference>
<dbReference type="Gene3D" id="3.30.70.1730">
    <property type="match status" value="1"/>
</dbReference>
<dbReference type="NCBIfam" id="NF000955">
    <property type="entry name" value="PRK00099.1-1"/>
    <property type="match status" value="1"/>
</dbReference>
<dbReference type="GO" id="GO:1990904">
    <property type="term" value="C:ribonucleoprotein complex"/>
    <property type="evidence" value="ECO:0007669"/>
    <property type="project" value="UniProtKB-KW"/>
</dbReference>
<evidence type="ECO:0000256" key="1">
    <source>
        <dbReference type="ARBA" id="ARBA00008889"/>
    </source>
</evidence>
<dbReference type="GO" id="GO:0005840">
    <property type="term" value="C:ribosome"/>
    <property type="evidence" value="ECO:0007669"/>
    <property type="project" value="UniProtKB-KW"/>
</dbReference>
<protein>
    <recommendedName>
        <fullName evidence="6">50S ribosomal protein L10</fullName>
    </recommendedName>
</protein>
<dbReference type="PANTHER" id="PTHR11560">
    <property type="entry name" value="39S RIBOSOMAL PROTEIN L10, MITOCHONDRIAL"/>
    <property type="match status" value="1"/>
</dbReference>
<keyword evidence="3" id="KW-0687">Ribonucleoprotein</keyword>
<dbReference type="SUPFAM" id="SSF160369">
    <property type="entry name" value="Ribosomal protein L10-like"/>
    <property type="match status" value="1"/>
</dbReference>
<name>A0AAV9ILZ4_9RHOD</name>
<keyword evidence="5" id="KW-1185">Reference proteome</keyword>
<dbReference type="Pfam" id="PF00466">
    <property type="entry name" value="Ribosomal_L10"/>
    <property type="match status" value="1"/>
</dbReference>
<dbReference type="Proteomes" id="UP001300502">
    <property type="component" value="Unassembled WGS sequence"/>
</dbReference>
<keyword evidence="2" id="KW-0689">Ribosomal protein</keyword>
<reference evidence="4 5" key="1">
    <citation type="submission" date="2022-07" db="EMBL/GenBank/DDBJ databases">
        <title>Genome-wide signatures of adaptation to extreme environments.</title>
        <authorList>
            <person name="Cho C.H."/>
            <person name="Yoon H.S."/>
        </authorList>
    </citation>
    <scope>NUCLEOTIDE SEQUENCE [LARGE SCALE GENOMIC DNA]</scope>
    <source>
        <strain evidence="4 5">108.79 E11</strain>
    </source>
</reference>
<evidence type="ECO:0000313" key="4">
    <source>
        <dbReference type="EMBL" id="KAK4528066.1"/>
    </source>
</evidence>
<evidence type="ECO:0008006" key="6">
    <source>
        <dbReference type="Google" id="ProtNLM"/>
    </source>
</evidence>
<dbReference type="InterPro" id="IPR047865">
    <property type="entry name" value="Ribosomal_uL10_bac_type"/>
</dbReference>
<evidence type="ECO:0000313" key="5">
    <source>
        <dbReference type="Proteomes" id="UP001300502"/>
    </source>
</evidence>
<organism evidence="4 5">
    <name type="scientific">Galdieria yellowstonensis</name>
    <dbReference type="NCBI Taxonomy" id="3028027"/>
    <lineage>
        <taxon>Eukaryota</taxon>
        <taxon>Rhodophyta</taxon>
        <taxon>Bangiophyceae</taxon>
        <taxon>Galdieriales</taxon>
        <taxon>Galdieriaceae</taxon>
        <taxon>Galdieria</taxon>
    </lineage>
</organism>
<dbReference type="InterPro" id="IPR043141">
    <property type="entry name" value="Ribosomal_uL10-like_sf"/>
</dbReference>
<comment type="caution">
    <text evidence="4">The sequence shown here is derived from an EMBL/GenBank/DDBJ whole genome shotgun (WGS) entry which is preliminary data.</text>
</comment>
<gene>
    <name evidence="4" type="ORF">GAYE_SCF48G6000</name>
</gene>
<evidence type="ECO:0000256" key="2">
    <source>
        <dbReference type="ARBA" id="ARBA00022980"/>
    </source>
</evidence>
<comment type="similarity">
    <text evidence="1">Belongs to the universal ribosomal protein uL10 family.</text>
</comment>